<dbReference type="InterPro" id="IPR017703">
    <property type="entry name" value="YgfZ/GCV_T_CS"/>
</dbReference>
<dbReference type="Proteomes" id="UP000307000">
    <property type="component" value="Chromosome"/>
</dbReference>
<dbReference type="EMBL" id="CP034412">
    <property type="protein sequence ID" value="QCY47825.1"/>
    <property type="molecule type" value="Genomic_DNA"/>
</dbReference>
<evidence type="ECO:0000313" key="4">
    <source>
        <dbReference type="EMBL" id="QCY47825.1"/>
    </source>
</evidence>
<dbReference type="InterPro" id="IPR027266">
    <property type="entry name" value="TrmE/GcvT-like"/>
</dbReference>
<keyword evidence="1" id="KW-0809">Transit peptide</keyword>
<feature type="binding site" evidence="2">
    <location>
        <position position="185"/>
    </location>
    <ligand>
        <name>substrate</name>
    </ligand>
</feature>
<gene>
    <name evidence="4" type="ORF">GcLGCM259_2111</name>
</gene>
<dbReference type="Gene3D" id="3.30.1360.120">
    <property type="entry name" value="Probable tRNA modification gtpase trme, domain 1"/>
    <property type="match status" value="1"/>
</dbReference>
<feature type="domain" description="GCVT N-terminal" evidence="3">
    <location>
        <begin position="33"/>
        <end position="144"/>
    </location>
</feature>
<dbReference type="Pfam" id="PF01571">
    <property type="entry name" value="GCV_T"/>
    <property type="match status" value="1"/>
</dbReference>
<dbReference type="PANTHER" id="PTHR22602:SF0">
    <property type="entry name" value="TRANSFERASE CAF17, MITOCHONDRIAL-RELATED"/>
    <property type="match status" value="1"/>
</dbReference>
<dbReference type="SUPFAM" id="SSF101790">
    <property type="entry name" value="Aminomethyltransferase beta-barrel domain"/>
    <property type="match status" value="1"/>
</dbReference>
<evidence type="ECO:0000313" key="5">
    <source>
        <dbReference type="Proteomes" id="UP000307000"/>
    </source>
</evidence>
<dbReference type="InterPro" id="IPR006222">
    <property type="entry name" value="GCVT_N"/>
</dbReference>
<reference evidence="4 5" key="1">
    <citation type="submission" date="2018-12" db="EMBL/GenBank/DDBJ databases">
        <title>Complete Genome Sequence of Glutamicibacter creatinolyticus strain LGCM259,isolated from an abscess of a 12-year-old mare in Italy.</title>
        <authorList>
            <person name="Santos R.G."/>
            <person name="Silva A.L."/>
            <person name="Seyffert N."/>
            <person name="Castro T.L.P."/>
            <person name="Attili A.R."/>
            <person name="Rifici C."/>
            <person name="Mazzullo G."/>
            <person name="Brenig B."/>
            <person name="Venanzi F."/>
            <person name="Azevedo V."/>
        </authorList>
    </citation>
    <scope>NUCLEOTIDE SEQUENCE [LARGE SCALE GENOMIC DNA]</scope>
    <source>
        <strain evidence="4 5">LGCM 259</strain>
    </source>
</reference>
<protein>
    <submittedName>
        <fullName evidence="4">Folate-binding protein YgfZ</fullName>
    </submittedName>
</protein>
<dbReference type="KEGG" id="gcr:GcLGCM259_2111"/>
<proteinExistence type="predicted"/>
<evidence type="ECO:0000256" key="2">
    <source>
        <dbReference type="PIRSR" id="PIRSR006487-1"/>
    </source>
</evidence>
<dbReference type="RefSeq" id="WP_175419401.1">
    <property type="nucleotide sequence ID" value="NZ_CP034412.1"/>
</dbReference>
<name>A0A5B7WWX0_9MICC</name>
<dbReference type="PIRSF" id="PIRSF006487">
    <property type="entry name" value="GcvT"/>
    <property type="match status" value="1"/>
</dbReference>
<evidence type="ECO:0000259" key="3">
    <source>
        <dbReference type="Pfam" id="PF01571"/>
    </source>
</evidence>
<dbReference type="GO" id="GO:0016226">
    <property type="term" value="P:iron-sulfur cluster assembly"/>
    <property type="evidence" value="ECO:0007669"/>
    <property type="project" value="TreeGrafter"/>
</dbReference>
<evidence type="ECO:0000256" key="1">
    <source>
        <dbReference type="ARBA" id="ARBA00022946"/>
    </source>
</evidence>
<keyword evidence="5" id="KW-1185">Reference proteome</keyword>
<dbReference type="InterPro" id="IPR029043">
    <property type="entry name" value="GcvT/YgfZ_C"/>
</dbReference>
<dbReference type="InterPro" id="IPR045179">
    <property type="entry name" value="YgfZ/GcvT"/>
</dbReference>
<dbReference type="SUPFAM" id="SSF103025">
    <property type="entry name" value="Folate-binding domain"/>
    <property type="match status" value="1"/>
</dbReference>
<accession>A0A5B7WWX0</accession>
<dbReference type="NCBIfam" id="TIGR03317">
    <property type="entry name" value="ygfZ_signature"/>
    <property type="match status" value="1"/>
</dbReference>
<sequence>MSKKYTSVLLQRDGAVEASGVDAGVAAHYGAPTREARSLFDGTAVADLSHLDILQLRGEDRLTWLDTISSQRLSDLKPGQSTQSLLLSVQGRVEHELKILAADDLLWISAEPGRGEPLAEYLNSMRFMSRVEVVDCSNTHGVIASTRPRPELGDVVWENPWPNVIGGGHAYSTGEHPGLERPWFEYIVPLEQLASLVGDLSLAGTMAVEALRIAAWEPRFIVDTDDKSIPHELDWLRTAVHLNKGCYKGQETIARVHNLGHPPRRLAMLHLDGSMHTLPAPGSPVKDGERVVGRVTSVALHYEAGPIALATLRRNVQPDAELVVQDGESSYPAAQEVIVSPEAGQVAGRFTGFLRPPRG</sequence>
<dbReference type="AlphaFoldDB" id="A0A5B7WWX0"/>
<organism evidence="4 5">
    <name type="scientific">Glutamicibacter creatinolyticus</name>
    <dbReference type="NCBI Taxonomy" id="162496"/>
    <lineage>
        <taxon>Bacteria</taxon>
        <taxon>Bacillati</taxon>
        <taxon>Actinomycetota</taxon>
        <taxon>Actinomycetes</taxon>
        <taxon>Micrococcales</taxon>
        <taxon>Micrococcaceae</taxon>
        <taxon>Glutamicibacter</taxon>
    </lineage>
</organism>
<dbReference type="PANTHER" id="PTHR22602">
    <property type="entry name" value="TRANSFERASE CAF17, MITOCHONDRIAL-RELATED"/>
    <property type="match status" value="1"/>
</dbReference>